<reference evidence="1" key="1">
    <citation type="submission" date="2018-07" db="EMBL/GenBank/DDBJ databases">
        <authorList>
            <consortium name="Genoscope - CEA"/>
            <person name="William W."/>
        </authorList>
    </citation>
    <scope>NUCLEOTIDE SEQUENCE</scope>
    <source>
        <strain evidence="1">IK1</strain>
    </source>
</reference>
<name>A0A653A2Q3_UNCDX</name>
<evidence type="ECO:0000313" key="1">
    <source>
        <dbReference type="EMBL" id="VBB41932.1"/>
    </source>
</evidence>
<organism evidence="1">
    <name type="scientific">Uncultured Desulfatiglans sp</name>
    <dbReference type="NCBI Taxonomy" id="1748965"/>
    <lineage>
        <taxon>Bacteria</taxon>
        <taxon>Pseudomonadati</taxon>
        <taxon>Thermodesulfobacteriota</taxon>
        <taxon>Desulfobacteria</taxon>
        <taxon>Desulfatiglandales</taxon>
        <taxon>Desulfatiglandaceae</taxon>
        <taxon>Desulfatiglans</taxon>
        <taxon>environmental samples</taxon>
    </lineage>
</organism>
<dbReference type="EMBL" id="UPXX01000013">
    <property type="protein sequence ID" value="VBB41932.1"/>
    <property type="molecule type" value="Genomic_DNA"/>
</dbReference>
<sequence length="228" mass="25585">MFSIIESKRNEKNGIWTLKTAEDEKLRLSRIFAGISWPIAATPAYFCLIGCEHRDETRFEGKETPEGRLILLTEAEVPPIDLTGLCRLFSDATITYGCDRTFGPSMPDGSDAVDFCNFLRAYVWEHKLSGVPMPEPAPSADNFLLGLGVVRKHTIENGRLTLPDDSPIRAQLKGLTVQDLEDRPDQRFHAVNAARFALCGMDKHGYYRKPFKLVRRPARHIGGNPVGR</sequence>
<protein>
    <submittedName>
        <fullName evidence="1">Uncharacterized protein</fullName>
    </submittedName>
</protein>
<proteinExistence type="predicted"/>
<gene>
    <name evidence="1" type="ORF">TRIP_B200072</name>
</gene>
<dbReference type="AlphaFoldDB" id="A0A653A2Q3"/>
<accession>A0A653A2Q3</accession>